<evidence type="ECO:0000313" key="1">
    <source>
        <dbReference type="EMBL" id="QBI53454.1"/>
    </source>
</evidence>
<proteinExistence type="predicted"/>
<sequence length="96" mass="10301">MPDVEAQAAAMRAQFQGAAIRIGDSHVIHAQDLCTWIAGVQVPAPACHTGFAISPDRLHPVWQDPTCQLCTGRRRPAEAGEQITGQLTLDATLEDV</sequence>
<protein>
    <submittedName>
        <fullName evidence="1">Uncharacterized protein</fullName>
    </submittedName>
</protein>
<dbReference type="RefSeq" id="WP_131097820.1">
    <property type="nucleotide sequence ID" value="NZ_CP036455.1"/>
</dbReference>
<dbReference type="Proteomes" id="UP000292235">
    <property type="component" value="Chromosome"/>
</dbReference>
<dbReference type="AlphaFoldDB" id="A0A4P6Q3Q7"/>
<evidence type="ECO:0000313" key="2">
    <source>
        <dbReference type="Proteomes" id="UP000292235"/>
    </source>
</evidence>
<organism evidence="1 2">
    <name type="scientific">Streptomonospora litoralis</name>
    <dbReference type="NCBI Taxonomy" id="2498135"/>
    <lineage>
        <taxon>Bacteria</taxon>
        <taxon>Bacillati</taxon>
        <taxon>Actinomycetota</taxon>
        <taxon>Actinomycetes</taxon>
        <taxon>Streptosporangiales</taxon>
        <taxon>Nocardiopsidaceae</taxon>
        <taxon>Streptomonospora</taxon>
    </lineage>
</organism>
<reference evidence="1 2" key="1">
    <citation type="submission" date="2019-02" db="EMBL/GenBank/DDBJ databases">
        <authorList>
            <person name="Khodamoradi S."/>
            <person name="Hahnke R.L."/>
            <person name="Kaempfer P."/>
            <person name="Schumann P."/>
            <person name="Rohde M."/>
            <person name="Steinert M."/>
            <person name="Luzhetskyy A."/>
            <person name="Wink J."/>
            <person name="Ruckert C."/>
        </authorList>
    </citation>
    <scope>NUCLEOTIDE SEQUENCE [LARGE SCALE GENOMIC DNA]</scope>
    <source>
        <strain evidence="1 2">M2</strain>
    </source>
</reference>
<dbReference type="EMBL" id="CP036455">
    <property type="protein sequence ID" value="QBI53454.1"/>
    <property type="molecule type" value="Genomic_DNA"/>
</dbReference>
<dbReference type="OrthoDB" id="3690454at2"/>
<name>A0A4P6Q3Q7_9ACTN</name>
<accession>A0A4P6Q3Q7</accession>
<dbReference type="KEGG" id="strr:EKD16_08300"/>
<keyword evidence="2" id="KW-1185">Reference proteome</keyword>
<gene>
    <name evidence="1" type="ORF">EKD16_08300</name>
</gene>